<dbReference type="Pfam" id="PF03485">
    <property type="entry name" value="Arg_tRNA_synt_N"/>
    <property type="match status" value="1"/>
</dbReference>
<proteinExistence type="inferred from homology"/>
<keyword evidence="8 11" id="KW-0648">Protein biosynthesis</keyword>
<dbReference type="InterPro" id="IPR014729">
    <property type="entry name" value="Rossmann-like_a/b/a_fold"/>
</dbReference>
<evidence type="ECO:0000256" key="7">
    <source>
        <dbReference type="ARBA" id="ARBA00022840"/>
    </source>
</evidence>
<evidence type="ECO:0000313" key="15">
    <source>
        <dbReference type="EMBL" id="MBC8541537.1"/>
    </source>
</evidence>
<evidence type="ECO:0000256" key="11">
    <source>
        <dbReference type="HAMAP-Rule" id="MF_00123"/>
    </source>
</evidence>
<dbReference type="PANTHER" id="PTHR11956">
    <property type="entry name" value="ARGINYL-TRNA SYNTHETASE"/>
    <property type="match status" value="1"/>
</dbReference>
<evidence type="ECO:0000256" key="3">
    <source>
        <dbReference type="ARBA" id="ARBA00011245"/>
    </source>
</evidence>
<dbReference type="Pfam" id="PF05746">
    <property type="entry name" value="DALR_1"/>
    <property type="match status" value="1"/>
</dbReference>
<dbReference type="EC" id="6.1.1.19" evidence="11"/>
<dbReference type="SUPFAM" id="SSF55190">
    <property type="entry name" value="Arginyl-tRNA synthetase (ArgRS), N-terminal 'additional' domain"/>
    <property type="match status" value="1"/>
</dbReference>
<dbReference type="Gene3D" id="3.40.50.620">
    <property type="entry name" value="HUPs"/>
    <property type="match status" value="1"/>
</dbReference>
<dbReference type="Pfam" id="PF00750">
    <property type="entry name" value="tRNA-synt_1d"/>
    <property type="match status" value="1"/>
</dbReference>
<dbReference type="SMART" id="SM01016">
    <property type="entry name" value="Arg_tRNA_synt_N"/>
    <property type="match status" value="1"/>
</dbReference>
<dbReference type="GO" id="GO:0006420">
    <property type="term" value="P:arginyl-tRNA aminoacylation"/>
    <property type="evidence" value="ECO:0007669"/>
    <property type="project" value="UniProtKB-UniRule"/>
</dbReference>
<keyword evidence="4 11" id="KW-0963">Cytoplasm</keyword>
<dbReference type="HAMAP" id="MF_00123">
    <property type="entry name" value="Arg_tRNA_synth"/>
    <property type="match status" value="1"/>
</dbReference>
<evidence type="ECO:0000256" key="1">
    <source>
        <dbReference type="ARBA" id="ARBA00004496"/>
    </source>
</evidence>
<sequence>MTLYEDITGLVRNVTDGAIHSANQKGELAASSVPDYLIEEPKDKNFGDFSVNAAMLMAKQAKRAPRDIANILVSNMDYADTYIKEVSVAGPGFINFKLDPAYVTQILSTIEAEKDQFGQTNFGGGKKVNVEFVSANPTGPMHMGNARGGALGDCLANILRLAGFDVTKEFYVNDAGNQIEKLAVSLAARYKQALLGEDAVEFPEDGYHGDDVRKHAENFAKEHGDRFLNVPEEELKAALIDATLYKNIDAMKDGLSDYGIHYDVWFHESKLHENGDILKTVEELTERGYTYEQEGAIWFKATEFGLEKDDVLVRANGFVTYFAADIAYHKNKLVSRGFDTAIDIWGADHHGHVARLKAAMQALGIEPDRLEIILMQLVRLVRDGEAVRMSKRTGKAITLGDLLEEIGVDAARFFFNMRQANSHFEFDLELAVSQSSDNPVFYVQYAHARICGIINMLANKGVSVKNCDGLSLTRLTDPKEIDLMKELARFPEEIKLAAVARDPSKITKYTMELATAFHGFYSACKVDCEDTSLAEARLKLVSATGQVIQNALAVLGISAPRHM</sequence>
<dbReference type="InterPro" id="IPR036695">
    <property type="entry name" value="Arg-tRNA-synth_N_sf"/>
</dbReference>
<dbReference type="FunFam" id="3.40.50.620:FF:000062">
    <property type="entry name" value="Arginine--tRNA ligase"/>
    <property type="match status" value="1"/>
</dbReference>
<dbReference type="InterPro" id="IPR008909">
    <property type="entry name" value="DALR_anticod-bd"/>
</dbReference>
<keyword evidence="5 11" id="KW-0436">Ligase</keyword>
<evidence type="ECO:0000256" key="9">
    <source>
        <dbReference type="ARBA" id="ARBA00023146"/>
    </source>
</evidence>
<dbReference type="Proteomes" id="UP000611762">
    <property type="component" value="Unassembled WGS sequence"/>
</dbReference>
<evidence type="ECO:0000256" key="12">
    <source>
        <dbReference type="RuleBase" id="RU363038"/>
    </source>
</evidence>
<gene>
    <name evidence="11" type="primary">argS</name>
    <name evidence="15" type="ORF">H8698_11165</name>
</gene>
<dbReference type="FunFam" id="1.10.730.10:FF:000008">
    <property type="entry name" value="Arginine--tRNA ligase"/>
    <property type="match status" value="1"/>
</dbReference>
<dbReference type="FunFam" id="3.30.1360.70:FF:000003">
    <property type="entry name" value="Arginine--tRNA ligase"/>
    <property type="match status" value="1"/>
</dbReference>
<comment type="catalytic activity">
    <reaction evidence="10 11">
        <text>tRNA(Arg) + L-arginine + ATP = L-arginyl-tRNA(Arg) + AMP + diphosphate</text>
        <dbReference type="Rhea" id="RHEA:20301"/>
        <dbReference type="Rhea" id="RHEA-COMP:9658"/>
        <dbReference type="Rhea" id="RHEA-COMP:9673"/>
        <dbReference type="ChEBI" id="CHEBI:30616"/>
        <dbReference type="ChEBI" id="CHEBI:32682"/>
        <dbReference type="ChEBI" id="CHEBI:33019"/>
        <dbReference type="ChEBI" id="CHEBI:78442"/>
        <dbReference type="ChEBI" id="CHEBI:78513"/>
        <dbReference type="ChEBI" id="CHEBI:456215"/>
        <dbReference type="EC" id="6.1.1.19"/>
    </reaction>
</comment>
<dbReference type="CDD" id="cd00671">
    <property type="entry name" value="ArgRS_core"/>
    <property type="match status" value="1"/>
</dbReference>
<protein>
    <recommendedName>
        <fullName evidence="11">Arginine--tRNA ligase</fullName>
        <ecNumber evidence="11">6.1.1.19</ecNumber>
    </recommendedName>
    <alternativeName>
        <fullName evidence="11">Arginyl-tRNA synthetase</fullName>
        <shortName evidence="11">ArgRS</shortName>
    </alternativeName>
</protein>
<evidence type="ECO:0000313" key="16">
    <source>
        <dbReference type="Proteomes" id="UP000611762"/>
    </source>
</evidence>
<evidence type="ECO:0000256" key="2">
    <source>
        <dbReference type="ARBA" id="ARBA00005594"/>
    </source>
</evidence>
<keyword evidence="9 11" id="KW-0030">Aminoacyl-tRNA synthetase</keyword>
<dbReference type="SUPFAM" id="SSF47323">
    <property type="entry name" value="Anticodon-binding domain of a subclass of class I aminoacyl-tRNA synthetases"/>
    <property type="match status" value="1"/>
</dbReference>
<dbReference type="PRINTS" id="PR01038">
    <property type="entry name" value="TRNASYNTHARG"/>
</dbReference>
<evidence type="ECO:0000256" key="10">
    <source>
        <dbReference type="ARBA" id="ARBA00049339"/>
    </source>
</evidence>
<evidence type="ECO:0000256" key="5">
    <source>
        <dbReference type="ARBA" id="ARBA00022598"/>
    </source>
</evidence>
<dbReference type="InterPro" id="IPR035684">
    <property type="entry name" value="ArgRS_core"/>
</dbReference>
<dbReference type="GO" id="GO:0005737">
    <property type="term" value="C:cytoplasm"/>
    <property type="evidence" value="ECO:0007669"/>
    <property type="project" value="UniProtKB-SubCell"/>
</dbReference>
<accession>A0A926DPM6</accession>
<dbReference type="RefSeq" id="WP_249313558.1">
    <property type="nucleotide sequence ID" value="NZ_JACRSU010000004.1"/>
</dbReference>
<dbReference type="PROSITE" id="PS00178">
    <property type="entry name" value="AA_TRNA_LIGASE_I"/>
    <property type="match status" value="1"/>
</dbReference>
<evidence type="ECO:0000259" key="13">
    <source>
        <dbReference type="SMART" id="SM00836"/>
    </source>
</evidence>
<dbReference type="InterPro" id="IPR009080">
    <property type="entry name" value="tRNAsynth_Ia_anticodon-bd"/>
</dbReference>
<evidence type="ECO:0000256" key="6">
    <source>
        <dbReference type="ARBA" id="ARBA00022741"/>
    </source>
</evidence>
<feature type="domain" description="Arginyl tRNA synthetase N-terminal" evidence="14">
    <location>
        <begin position="9"/>
        <end position="98"/>
    </location>
</feature>
<evidence type="ECO:0000256" key="4">
    <source>
        <dbReference type="ARBA" id="ARBA00022490"/>
    </source>
</evidence>
<keyword evidence="7 11" id="KW-0067">ATP-binding</keyword>
<dbReference type="InterPro" id="IPR001412">
    <property type="entry name" value="aa-tRNA-synth_I_CS"/>
</dbReference>
<dbReference type="Gene3D" id="1.10.730.10">
    <property type="entry name" value="Isoleucyl-tRNA Synthetase, Domain 1"/>
    <property type="match status" value="1"/>
</dbReference>
<dbReference type="SUPFAM" id="SSF52374">
    <property type="entry name" value="Nucleotidylyl transferase"/>
    <property type="match status" value="1"/>
</dbReference>
<dbReference type="AlphaFoldDB" id="A0A926DPM6"/>
<feature type="short sequence motif" description="'HIGH' region" evidence="11">
    <location>
        <begin position="135"/>
        <end position="145"/>
    </location>
</feature>
<keyword evidence="6 11" id="KW-0547">Nucleotide-binding</keyword>
<dbReference type="GO" id="GO:0005524">
    <property type="term" value="F:ATP binding"/>
    <property type="evidence" value="ECO:0007669"/>
    <property type="project" value="UniProtKB-UniRule"/>
</dbReference>
<reference evidence="15" key="1">
    <citation type="submission" date="2020-08" db="EMBL/GenBank/DDBJ databases">
        <title>Genome public.</title>
        <authorList>
            <person name="Liu C."/>
            <person name="Sun Q."/>
        </authorList>
    </citation>
    <scope>NUCLEOTIDE SEQUENCE</scope>
    <source>
        <strain evidence="15">H8</strain>
    </source>
</reference>
<name>A0A926DPM6_9FIRM</name>
<dbReference type="NCBIfam" id="TIGR00456">
    <property type="entry name" value="argS"/>
    <property type="match status" value="1"/>
</dbReference>
<comment type="subunit">
    <text evidence="3 11">Monomer.</text>
</comment>
<feature type="domain" description="DALR anticodon binding" evidence="13">
    <location>
        <begin position="443"/>
        <end position="563"/>
    </location>
</feature>
<dbReference type="Gene3D" id="3.30.1360.70">
    <property type="entry name" value="Arginyl tRNA synthetase N-terminal domain"/>
    <property type="match status" value="1"/>
</dbReference>
<organism evidence="15 16">
    <name type="scientific">Congzhengia minquanensis</name>
    <dbReference type="NCBI Taxonomy" id="2763657"/>
    <lineage>
        <taxon>Bacteria</taxon>
        <taxon>Bacillati</taxon>
        <taxon>Bacillota</taxon>
        <taxon>Clostridia</taxon>
        <taxon>Eubacteriales</taxon>
        <taxon>Oscillospiraceae</taxon>
        <taxon>Congzhengia</taxon>
    </lineage>
</organism>
<evidence type="ECO:0000256" key="8">
    <source>
        <dbReference type="ARBA" id="ARBA00022917"/>
    </source>
</evidence>
<comment type="caution">
    <text evidence="15">The sequence shown here is derived from an EMBL/GenBank/DDBJ whole genome shotgun (WGS) entry which is preliminary data.</text>
</comment>
<comment type="subcellular location">
    <subcellularLocation>
        <location evidence="1 11">Cytoplasm</location>
    </subcellularLocation>
</comment>
<dbReference type="InterPro" id="IPR005148">
    <property type="entry name" value="Arg-tRNA-synth_N"/>
</dbReference>
<dbReference type="EMBL" id="JACRSU010000004">
    <property type="protein sequence ID" value="MBC8541537.1"/>
    <property type="molecule type" value="Genomic_DNA"/>
</dbReference>
<dbReference type="InterPro" id="IPR001278">
    <property type="entry name" value="Arg-tRNA-ligase"/>
</dbReference>
<dbReference type="GO" id="GO:0004814">
    <property type="term" value="F:arginine-tRNA ligase activity"/>
    <property type="evidence" value="ECO:0007669"/>
    <property type="project" value="UniProtKB-UniRule"/>
</dbReference>
<dbReference type="SMART" id="SM00836">
    <property type="entry name" value="DALR_1"/>
    <property type="match status" value="1"/>
</dbReference>
<dbReference type="PANTHER" id="PTHR11956:SF5">
    <property type="entry name" value="ARGININE--TRNA LIGASE, CYTOPLASMIC"/>
    <property type="match status" value="1"/>
</dbReference>
<evidence type="ECO:0000259" key="14">
    <source>
        <dbReference type="SMART" id="SM01016"/>
    </source>
</evidence>
<comment type="similarity">
    <text evidence="2 11 12">Belongs to the class-I aminoacyl-tRNA synthetase family.</text>
</comment>
<keyword evidence="16" id="KW-1185">Reference proteome</keyword>